<proteinExistence type="predicted"/>
<feature type="compositionally biased region" description="Basic residues" evidence="1">
    <location>
        <begin position="20"/>
        <end position="29"/>
    </location>
</feature>
<dbReference type="Pfam" id="PF00646">
    <property type="entry name" value="F-box"/>
    <property type="match status" value="1"/>
</dbReference>
<gene>
    <name evidence="4" type="primary">LOC104784306</name>
</gene>
<dbReference type="InterPro" id="IPR001810">
    <property type="entry name" value="F-box_dom"/>
</dbReference>
<dbReference type="RefSeq" id="XP_010507655.1">
    <property type="nucleotide sequence ID" value="XM_010509353.2"/>
</dbReference>
<evidence type="ECO:0000256" key="1">
    <source>
        <dbReference type="SAM" id="MobiDB-lite"/>
    </source>
</evidence>
<dbReference type="InterPro" id="IPR055294">
    <property type="entry name" value="FBL60-like"/>
</dbReference>
<feature type="domain" description="F-box" evidence="2">
    <location>
        <begin position="37"/>
        <end position="85"/>
    </location>
</feature>
<dbReference type="InterPro" id="IPR036047">
    <property type="entry name" value="F-box-like_dom_sf"/>
</dbReference>
<reference evidence="3" key="1">
    <citation type="journal article" date="2014" name="Nat. Commun.">
        <title>The emerging biofuel crop Camelina sativa retains a highly undifferentiated hexaploid genome structure.</title>
        <authorList>
            <person name="Kagale S."/>
            <person name="Koh C."/>
            <person name="Nixon J."/>
            <person name="Bollina V."/>
            <person name="Clarke W.E."/>
            <person name="Tuteja R."/>
            <person name="Spillane C."/>
            <person name="Robinson S.J."/>
            <person name="Links M.G."/>
            <person name="Clarke C."/>
            <person name="Higgins E.E."/>
            <person name="Huebert T."/>
            <person name="Sharpe A.G."/>
            <person name="Parkin I.A."/>
        </authorList>
    </citation>
    <scope>NUCLEOTIDE SEQUENCE [LARGE SCALE GENOMIC DNA]</scope>
    <source>
        <strain evidence="3">cv. DH55</strain>
    </source>
</reference>
<evidence type="ECO:0000259" key="2">
    <source>
        <dbReference type="PROSITE" id="PS50181"/>
    </source>
</evidence>
<feature type="region of interest" description="Disordered" evidence="1">
    <location>
        <begin position="1"/>
        <end position="30"/>
    </location>
</feature>
<protein>
    <submittedName>
        <fullName evidence="4">F-box protein At2g39415</fullName>
    </submittedName>
</protein>
<dbReference type="SUPFAM" id="SSF81383">
    <property type="entry name" value="F-box domain"/>
    <property type="match status" value="1"/>
</dbReference>
<organism evidence="3 4">
    <name type="scientific">Camelina sativa</name>
    <name type="common">False flax</name>
    <name type="synonym">Myagrum sativum</name>
    <dbReference type="NCBI Taxonomy" id="90675"/>
    <lineage>
        <taxon>Eukaryota</taxon>
        <taxon>Viridiplantae</taxon>
        <taxon>Streptophyta</taxon>
        <taxon>Embryophyta</taxon>
        <taxon>Tracheophyta</taxon>
        <taxon>Spermatophyta</taxon>
        <taxon>Magnoliopsida</taxon>
        <taxon>eudicotyledons</taxon>
        <taxon>Gunneridae</taxon>
        <taxon>Pentapetalae</taxon>
        <taxon>rosids</taxon>
        <taxon>malvids</taxon>
        <taxon>Brassicales</taxon>
        <taxon>Brassicaceae</taxon>
        <taxon>Camelineae</taxon>
        <taxon>Camelina</taxon>
    </lineage>
</organism>
<dbReference type="Gene3D" id="1.20.1280.50">
    <property type="match status" value="1"/>
</dbReference>
<evidence type="ECO:0000313" key="3">
    <source>
        <dbReference type="Proteomes" id="UP000694864"/>
    </source>
</evidence>
<dbReference type="InterPro" id="IPR053781">
    <property type="entry name" value="F-box_AtFBL13-like"/>
</dbReference>
<dbReference type="SUPFAM" id="SSF52058">
    <property type="entry name" value="L domain-like"/>
    <property type="match status" value="1"/>
</dbReference>
<evidence type="ECO:0000313" key="4">
    <source>
        <dbReference type="RefSeq" id="XP_010507655.1"/>
    </source>
</evidence>
<sequence>MADNVGNGDRATTSSVRCPSHYRRRKTKRGRDPREDIDLISSLPDEILQVILSFISTKLAITTSVLSRRWRHVWCDTPSLSFSDNCNLDPSSVDKILSRYTPRKMMSFQLCVRSLKYDHPYMYSWIKFAMCRNVENLWLEHRLHDIPGFFYNNSSVKQLYVKSKHACVNPRCSVSWTSLKILTLDGCNLILC</sequence>
<reference evidence="4" key="2">
    <citation type="submission" date="2025-08" db="UniProtKB">
        <authorList>
            <consortium name="RefSeq"/>
        </authorList>
    </citation>
    <scope>IDENTIFICATION</scope>
    <source>
        <tissue evidence="4">Leaf</tissue>
    </source>
</reference>
<dbReference type="PANTHER" id="PTHR31293:SF12">
    <property type="entry name" value="RNI-LIKE SUPERFAMILY PROTEIN"/>
    <property type="match status" value="1"/>
</dbReference>
<name>A0ABM0YXW4_CAMSA</name>
<dbReference type="PANTHER" id="PTHR31293">
    <property type="entry name" value="RNI-LIKE SUPERFAMILY PROTEIN"/>
    <property type="match status" value="1"/>
</dbReference>
<keyword evidence="3" id="KW-1185">Reference proteome</keyword>
<dbReference type="CDD" id="cd22160">
    <property type="entry name" value="F-box_AtFBL13-like"/>
    <property type="match status" value="1"/>
</dbReference>
<dbReference type="PROSITE" id="PS50181">
    <property type="entry name" value="FBOX"/>
    <property type="match status" value="1"/>
</dbReference>
<dbReference type="Proteomes" id="UP000694864">
    <property type="component" value="Chromosome 4"/>
</dbReference>
<dbReference type="GeneID" id="104784306"/>
<accession>A0ABM0YXW4</accession>